<keyword evidence="1" id="KW-1185">Reference proteome</keyword>
<name>A0AC58US47_TOBAC</name>
<evidence type="ECO:0000313" key="1">
    <source>
        <dbReference type="Proteomes" id="UP000790787"/>
    </source>
</evidence>
<organism evidence="1 2">
    <name type="scientific">Nicotiana tabacum</name>
    <name type="common">Common tobacco</name>
    <dbReference type="NCBI Taxonomy" id="4097"/>
    <lineage>
        <taxon>Eukaryota</taxon>
        <taxon>Viridiplantae</taxon>
        <taxon>Streptophyta</taxon>
        <taxon>Embryophyta</taxon>
        <taxon>Tracheophyta</taxon>
        <taxon>Spermatophyta</taxon>
        <taxon>Magnoliopsida</taxon>
        <taxon>eudicotyledons</taxon>
        <taxon>Gunneridae</taxon>
        <taxon>Pentapetalae</taxon>
        <taxon>asterids</taxon>
        <taxon>lamiids</taxon>
        <taxon>Solanales</taxon>
        <taxon>Solanaceae</taxon>
        <taxon>Nicotianoideae</taxon>
        <taxon>Nicotianeae</taxon>
        <taxon>Nicotiana</taxon>
    </lineage>
</organism>
<dbReference type="Proteomes" id="UP000790787">
    <property type="component" value="Chromosome 6"/>
</dbReference>
<dbReference type="RefSeq" id="XP_075112302.1">
    <property type="nucleotide sequence ID" value="XM_075256201.1"/>
</dbReference>
<reference evidence="2" key="2">
    <citation type="submission" date="2025-08" db="UniProtKB">
        <authorList>
            <consortium name="RefSeq"/>
        </authorList>
    </citation>
    <scope>IDENTIFICATION</scope>
    <source>
        <tissue evidence="2">Leaf</tissue>
    </source>
</reference>
<accession>A0AC58US47</accession>
<reference evidence="1" key="1">
    <citation type="journal article" date="2014" name="Nat. Commun.">
        <title>The tobacco genome sequence and its comparison with those of tomato and potato.</title>
        <authorList>
            <person name="Sierro N."/>
            <person name="Battey J.N."/>
            <person name="Ouadi S."/>
            <person name="Bakaher N."/>
            <person name="Bovet L."/>
            <person name="Willig A."/>
            <person name="Goepfert S."/>
            <person name="Peitsch M.C."/>
            <person name="Ivanov N.V."/>
        </authorList>
    </citation>
    <scope>NUCLEOTIDE SEQUENCE [LARGE SCALE GENOMIC DNA]</scope>
</reference>
<protein>
    <submittedName>
        <fullName evidence="2">Protein FAR1-RELATED SEQUENCE 5-like</fullName>
    </submittedName>
</protein>
<sequence length="172" mass="20497">MIIDYDTFGHVLSFDTTYQTNREHKPLASFVGLNNHRKMVVFEGALMYDETADFFQWLFETFLGAMSEKNPKIIFTDQDAAISKAISLVMPEVYHRLCVWHMEQNAAKHLKQIYKRYASFRGDFRKCIYEYEDEVEFIDSWNTILDEYNLHENEWLQGIYTLREKLFAAYGK</sequence>
<evidence type="ECO:0000313" key="2">
    <source>
        <dbReference type="RefSeq" id="XP_075112302.1"/>
    </source>
</evidence>
<proteinExistence type="predicted"/>
<gene>
    <name evidence="2" type="primary">LOC142182178</name>
</gene>